<dbReference type="Pfam" id="PF12627">
    <property type="entry name" value="PolyA_pol_RNAbd"/>
    <property type="match status" value="1"/>
</dbReference>
<sequence>MIPERLLPVLERTSPLAERFAASGYKLYLVGGVVRDLLLGRDMSDGRDIDMTTDALPAETKRLVNGWADSVWSQGERFGTIGCQKDGWTFEITTHRAEAYDPESRKPEVVFSGVIDADLSRRDFTVNAMALSLPDPVLIDPFGGAEDLAAGRLRTPLSPEESFSDDPLRMLRAARFLAGYGLTPDDELRDAATSMCERLSIVSAERIRDEFDKLMVVEDPTPGLWFLADTGLMDQFLPEFSRMRLEQDPIHRHKDVLTHTIAVIGKTSTNRLVRLSALYHDVGKPRTRAIGDAGVSFHHHEVVGARMTRERMKALKYSSDDVEAVSRLVFLHLRFHTYKMGWTDSAVRRFVRDAGDLLPELIELTRCDCTTRNERKAQELAKRMDELEERIDDLLAREELASMRPDLDGNAVMTYLGLTPGRDVGDALDFLLELRLEEGPLGEDEAKLRLDAWWAERQLK</sequence>
<evidence type="ECO:0000256" key="5">
    <source>
        <dbReference type="ARBA" id="ARBA00022723"/>
    </source>
</evidence>
<feature type="domain" description="HD" evidence="10">
    <location>
        <begin position="271"/>
        <end position="370"/>
    </location>
</feature>
<dbReference type="InterPro" id="IPR006674">
    <property type="entry name" value="HD_domain"/>
</dbReference>
<dbReference type="PANTHER" id="PTHR46173:SF1">
    <property type="entry name" value="CCA TRNA NUCLEOTIDYLTRANSFERASE 1, MITOCHONDRIAL"/>
    <property type="match status" value="1"/>
</dbReference>
<evidence type="ECO:0000256" key="4">
    <source>
        <dbReference type="ARBA" id="ARBA00022695"/>
    </source>
</evidence>
<keyword evidence="5" id="KW-0479">Metal-binding</keyword>
<accession>A0A6J7HQA2</accession>
<proteinExistence type="predicted"/>
<feature type="domain" description="Poly A polymerase head" evidence="9">
    <location>
        <begin position="27"/>
        <end position="154"/>
    </location>
</feature>
<evidence type="ECO:0000259" key="9">
    <source>
        <dbReference type="Pfam" id="PF01743"/>
    </source>
</evidence>
<dbReference type="NCBIfam" id="TIGR02692">
    <property type="entry name" value="tRNA_CCA_actino"/>
    <property type="match status" value="1"/>
</dbReference>
<evidence type="ECO:0000256" key="7">
    <source>
        <dbReference type="ARBA" id="ARBA00022842"/>
    </source>
</evidence>
<keyword evidence="6" id="KW-0547">Nucleotide-binding</keyword>
<dbReference type="SUPFAM" id="SSF81301">
    <property type="entry name" value="Nucleotidyltransferase"/>
    <property type="match status" value="1"/>
</dbReference>
<evidence type="ECO:0000256" key="1">
    <source>
        <dbReference type="ARBA" id="ARBA00001946"/>
    </source>
</evidence>
<dbReference type="EMBL" id="CAFBNA010000012">
    <property type="protein sequence ID" value="CAB4923231.1"/>
    <property type="molecule type" value="Genomic_DNA"/>
</dbReference>
<dbReference type="NCBIfam" id="TIGR00277">
    <property type="entry name" value="HDIG"/>
    <property type="match status" value="1"/>
</dbReference>
<dbReference type="GO" id="GO:0000166">
    <property type="term" value="F:nucleotide binding"/>
    <property type="evidence" value="ECO:0007669"/>
    <property type="project" value="UniProtKB-KW"/>
</dbReference>
<dbReference type="AlphaFoldDB" id="A0A6J7HQA2"/>
<dbReference type="InterPro" id="IPR003607">
    <property type="entry name" value="HD/PDEase_dom"/>
</dbReference>
<protein>
    <submittedName>
        <fullName evidence="12">Unannotated protein</fullName>
    </submittedName>
</protein>
<feature type="domain" description="tRNA nucleotidyltransferase/poly(A) polymerase RNA and SrmB- binding" evidence="11">
    <location>
        <begin position="181"/>
        <end position="241"/>
    </location>
</feature>
<evidence type="ECO:0000259" key="10">
    <source>
        <dbReference type="Pfam" id="PF01966"/>
    </source>
</evidence>
<dbReference type="PANTHER" id="PTHR46173">
    <property type="entry name" value="CCA TRNA NUCLEOTIDYLTRANSFERASE 1, MITOCHONDRIAL"/>
    <property type="match status" value="1"/>
</dbReference>
<evidence type="ECO:0000256" key="3">
    <source>
        <dbReference type="ARBA" id="ARBA00022694"/>
    </source>
</evidence>
<keyword evidence="4" id="KW-0548">Nucleotidyltransferase</keyword>
<dbReference type="GO" id="GO:0000049">
    <property type="term" value="F:tRNA binding"/>
    <property type="evidence" value="ECO:0007669"/>
    <property type="project" value="TreeGrafter"/>
</dbReference>
<dbReference type="InterPro" id="IPR032828">
    <property type="entry name" value="PolyA_RNA-bd"/>
</dbReference>
<dbReference type="InterPro" id="IPR043519">
    <property type="entry name" value="NT_sf"/>
</dbReference>
<dbReference type="Pfam" id="PF01966">
    <property type="entry name" value="HD"/>
    <property type="match status" value="1"/>
</dbReference>
<keyword evidence="7" id="KW-0460">Magnesium</keyword>
<dbReference type="Gene3D" id="1.10.3090.10">
    <property type="entry name" value="cca-adding enzyme, domain 2"/>
    <property type="match status" value="1"/>
</dbReference>
<keyword evidence="2" id="KW-0808">Transferase</keyword>
<evidence type="ECO:0000259" key="11">
    <source>
        <dbReference type="Pfam" id="PF12627"/>
    </source>
</evidence>
<dbReference type="GO" id="GO:0046872">
    <property type="term" value="F:metal ion binding"/>
    <property type="evidence" value="ECO:0007669"/>
    <property type="project" value="UniProtKB-KW"/>
</dbReference>
<dbReference type="GO" id="GO:0016779">
    <property type="term" value="F:nucleotidyltransferase activity"/>
    <property type="evidence" value="ECO:0007669"/>
    <property type="project" value="UniProtKB-KW"/>
</dbReference>
<evidence type="ECO:0000256" key="6">
    <source>
        <dbReference type="ARBA" id="ARBA00022741"/>
    </source>
</evidence>
<dbReference type="CDD" id="cd05398">
    <property type="entry name" value="NT_ClassII-CCAase"/>
    <property type="match status" value="1"/>
</dbReference>
<evidence type="ECO:0000313" key="12">
    <source>
        <dbReference type="EMBL" id="CAB4923231.1"/>
    </source>
</evidence>
<dbReference type="InterPro" id="IPR014065">
    <property type="entry name" value="tRNA_adenylyltransferase"/>
</dbReference>
<comment type="cofactor">
    <cofactor evidence="1">
        <name>Mg(2+)</name>
        <dbReference type="ChEBI" id="CHEBI:18420"/>
    </cofactor>
</comment>
<dbReference type="GO" id="GO:0008033">
    <property type="term" value="P:tRNA processing"/>
    <property type="evidence" value="ECO:0007669"/>
    <property type="project" value="UniProtKB-KW"/>
</dbReference>
<reference evidence="12" key="1">
    <citation type="submission" date="2020-05" db="EMBL/GenBank/DDBJ databases">
        <authorList>
            <person name="Chiriac C."/>
            <person name="Salcher M."/>
            <person name="Ghai R."/>
            <person name="Kavagutti S V."/>
        </authorList>
    </citation>
    <scope>NUCLEOTIDE SEQUENCE</scope>
</reference>
<dbReference type="Pfam" id="PF01743">
    <property type="entry name" value="PolyA_pol"/>
    <property type="match status" value="1"/>
</dbReference>
<evidence type="ECO:0000256" key="8">
    <source>
        <dbReference type="SAM" id="Coils"/>
    </source>
</evidence>
<dbReference type="InterPro" id="IPR050264">
    <property type="entry name" value="Bact_CCA-adding_enz_type3_sf"/>
</dbReference>
<keyword evidence="3" id="KW-0819">tRNA processing</keyword>
<dbReference type="InterPro" id="IPR002646">
    <property type="entry name" value="PolA_pol_head_dom"/>
</dbReference>
<dbReference type="Gene3D" id="3.30.460.10">
    <property type="entry name" value="Beta Polymerase, domain 2"/>
    <property type="match status" value="1"/>
</dbReference>
<name>A0A6J7HQA2_9ZZZZ</name>
<feature type="coiled-coil region" evidence="8">
    <location>
        <begin position="370"/>
        <end position="404"/>
    </location>
</feature>
<dbReference type="SUPFAM" id="SSF81891">
    <property type="entry name" value="Poly A polymerase C-terminal region-like"/>
    <property type="match status" value="1"/>
</dbReference>
<gene>
    <name evidence="12" type="ORF">UFOPK3708_00381</name>
</gene>
<evidence type="ECO:0000256" key="2">
    <source>
        <dbReference type="ARBA" id="ARBA00022679"/>
    </source>
</evidence>
<keyword evidence="8" id="KW-0175">Coiled coil</keyword>
<organism evidence="12">
    <name type="scientific">freshwater metagenome</name>
    <dbReference type="NCBI Taxonomy" id="449393"/>
    <lineage>
        <taxon>unclassified sequences</taxon>
        <taxon>metagenomes</taxon>
        <taxon>ecological metagenomes</taxon>
    </lineage>
</organism>
<dbReference type="CDD" id="cd00077">
    <property type="entry name" value="HDc"/>
    <property type="match status" value="1"/>
</dbReference>
<dbReference type="InterPro" id="IPR006675">
    <property type="entry name" value="HDIG_dom"/>
</dbReference>